<keyword evidence="2" id="KW-1185">Reference proteome</keyword>
<dbReference type="AlphaFoldDB" id="A0A0L6UXJ9"/>
<proteinExistence type="predicted"/>
<accession>A0A0L6UXJ9</accession>
<organism evidence="1 2">
    <name type="scientific">Puccinia sorghi</name>
    <dbReference type="NCBI Taxonomy" id="27349"/>
    <lineage>
        <taxon>Eukaryota</taxon>
        <taxon>Fungi</taxon>
        <taxon>Dikarya</taxon>
        <taxon>Basidiomycota</taxon>
        <taxon>Pucciniomycotina</taxon>
        <taxon>Pucciniomycetes</taxon>
        <taxon>Pucciniales</taxon>
        <taxon>Pucciniaceae</taxon>
        <taxon>Puccinia</taxon>
    </lineage>
</organism>
<dbReference type="EMBL" id="LAVV01008385">
    <property type="protein sequence ID" value="KNZ52937.1"/>
    <property type="molecule type" value="Genomic_DNA"/>
</dbReference>
<name>A0A0L6UXJ9_9BASI</name>
<dbReference type="Proteomes" id="UP000037035">
    <property type="component" value="Unassembled WGS sequence"/>
</dbReference>
<reference evidence="1 2" key="1">
    <citation type="submission" date="2015-08" db="EMBL/GenBank/DDBJ databases">
        <title>Next Generation Sequencing and Analysis of the Genome of Puccinia sorghi L Schw, the Causal Agent of Maize Common Rust.</title>
        <authorList>
            <person name="Rochi L."/>
            <person name="Burguener G."/>
            <person name="Darino M."/>
            <person name="Turjanski A."/>
            <person name="Kreff E."/>
            <person name="Dieguez M.J."/>
            <person name="Sacco F."/>
        </authorList>
    </citation>
    <scope>NUCLEOTIDE SEQUENCE [LARGE SCALE GENOMIC DNA]</scope>
    <source>
        <strain evidence="1 2">RO10H11247</strain>
    </source>
</reference>
<evidence type="ECO:0000313" key="1">
    <source>
        <dbReference type="EMBL" id="KNZ52937.1"/>
    </source>
</evidence>
<evidence type="ECO:0000313" key="2">
    <source>
        <dbReference type="Proteomes" id="UP000037035"/>
    </source>
</evidence>
<sequence length="703" mass="81070">MYAADPASNRRPRRARRILWPSRVHQTHRSILPDLPNFVKCFFLRLQIFDVTAPSWYNRSTFRFLLFFREEGQEDPGNPQNIGYESALASKRVHRKDSFACMNFADILLNLQKYSKPRMAAGILVNPGEFSSGNTHTKFTHYQIYRGFPGSWEKDTLRGFMSMRRQEFTQEHTESYKCSGDSSFIGMDSGPSIPKDTDESPMAGCATAKSIHTNITEALDLADSQLLRPWFLQDVNPTVRKNWGLGAFKRIINYNLYLPSRLPILIRFGTYTSRQNLLENGRNPGRNRVWFLLGFLFRKMKNFLTLSLTLQPIPKHSEIFFDQGFFLVVMWHILLIKIKFHLPKPLQSVSKKKACHWNPDGMLCICHDWDEDMYIMGSIHLRVHSTAHNTGVYLGGETLWRTSMNQPCWNITRLWLLLISPPQIKIYVQKYISQSFLLNRLILYGLRLKPLLGVQTTNNFRHSHANPWFEALDDAQGTNTIPQKVCSVALPTRYEPVRTPETWQQGWISFSPAPHLNGVAQYLGLEMTTEDVNPGMALEIPYQPGLYKDNQAKASLRRTQKPILDKFNYPQISLNLYLIRLSFPHNYITQLHTIYTEISPMQFHLLSTRKKLNSPHFCLEATLLVIKTDPSMLKLPLPLLPLESKKPLLEGPSYFSLSSPLSINNPPLHFKSFHQVFDAVVQVHHSIMMPMSSITISNASFHQ</sequence>
<gene>
    <name evidence="1" type="ORF">VP01_3395g1</name>
</gene>
<comment type="caution">
    <text evidence="1">The sequence shown here is derived from an EMBL/GenBank/DDBJ whole genome shotgun (WGS) entry which is preliminary data.</text>
</comment>
<protein>
    <submittedName>
        <fullName evidence="1">Uncharacterized protein</fullName>
    </submittedName>
</protein>
<dbReference type="VEuPathDB" id="FungiDB:VP01_3395g1"/>